<reference evidence="2" key="1">
    <citation type="submission" date="2016-06" db="EMBL/GenBank/DDBJ databases">
        <authorList>
            <person name="Varghese N."/>
            <person name="Submissions Spin"/>
        </authorList>
    </citation>
    <scope>NUCLEOTIDE SEQUENCE [LARGE SCALE GENOMIC DNA]</scope>
    <source>
        <strain evidence="2">DSM 45794</strain>
    </source>
</reference>
<evidence type="ECO:0000313" key="2">
    <source>
        <dbReference type="Proteomes" id="UP000199558"/>
    </source>
</evidence>
<name>A0A1A9BG17_9ACTN</name>
<evidence type="ECO:0000313" key="1">
    <source>
        <dbReference type="EMBL" id="SBT67817.1"/>
    </source>
</evidence>
<dbReference type="AlphaFoldDB" id="A0A1A9BG17"/>
<accession>A0A1A9BG17</accession>
<proteinExistence type="predicted"/>
<keyword evidence="2" id="KW-1185">Reference proteome</keyword>
<protein>
    <submittedName>
        <fullName evidence="1">Uncharacterized protein</fullName>
    </submittedName>
</protein>
<organism evidence="1 2">
    <name type="scientific">Micromonospora sediminicola</name>
    <dbReference type="NCBI Taxonomy" id="946078"/>
    <lineage>
        <taxon>Bacteria</taxon>
        <taxon>Bacillati</taxon>
        <taxon>Actinomycetota</taxon>
        <taxon>Actinomycetes</taxon>
        <taxon>Micromonosporales</taxon>
        <taxon>Micromonosporaceae</taxon>
        <taxon>Micromonospora</taxon>
    </lineage>
</organism>
<sequence length="187" mass="19945">MSDDENWTGGFYELCLVLGAADDATVDRALRSLWRVAGVHGCHVRRADGSGFAAAEPGVAALHEHGHLLATLTLPSGARVVCGGFLFRYEDVDTLEFYLPLGALARVDDRIGGYPFDESSGAESLSWRGALDRWLAAVAVAVHGEVPIHRALIGFEVDEGHDVTAGRRYAAVVTPGVDGVEYRPADA</sequence>
<gene>
    <name evidence="1" type="ORF">GA0070622_4882</name>
</gene>
<dbReference type="Proteomes" id="UP000199558">
    <property type="component" value="Unassembled WGS sequence"/>
</dbReference>
<dbReference type="EMBL" id="FLRH01000004">
    <property type="protein sequence ID" value="SBT67817.1"/>
    <property type="molecule type" value="Genomic_DNA"/>
</dbReference>